<name>A0ABM5KTV8_DIAVI</name>
<feature type="compositionally biased region" description="Polar residues" evidence="1">
    <location>
        <begin position="127"/>
        <end position="138"/>
    </location>
</feature>
<evidence type="ECO:0000256" key="1">
    <source>
        <dbReference type="SAM" id="MobiDB-lite"/>
    </source>
</evidence>
<feature type="region of interest" description="Disordered" evidence="1">
    <location>
        <begin position="22"/>
        <end position="41"/>
    </location>
</feature>
<evidence type="ECO:0000313" key="2">
    <source>
        <dbReference type="EnsemblMetazoa" id="XP_050513622.1"/>
    </source>
</evidence>
<feature type="region of interest" description="Disordered" evidence="1">
    <location>
        <begin position="122"/>
        <end position="141"/>
    </location>
</feature>
<proteinExistence type="predicted"/>
<organism evidence="2 3">
    <name type="scientific">Diabrotica virgifera virgifera</name>
    <name type="common">western corn rootworm</name>
    <dbReference type="NCBI Taxonomy" id="50390"/>
    <lineage>
        <taxon>Eukaryota</taxon>
        <taxon>Metazoa</taxon>
        <taxon>Ecdysozoa</taxon>
        <taxon>Arthropoda</taxon>
        <taxon>Hexapoda</taxon>
        <taxon>Insecta</taxon>
        <taxon>Pterygota</taxon>
        <taxon>Neoptera</taxon>
        <taxon>Endopterygota</taxon>
        <taxon>Coleoptera</taxon>
        <taxon>Polyphaga</taxon>
        <taxon>Cucujiformia</taxon>
        <taxon>Chrysomeloidea</taxon>
        <taxon>Chrysomelidae</taxon>
        <taxon>Galerucinae</taxon>
        <taxon>Diabroticina</taxon>
        <taxon>Diabroticites</taxon>
        <taxon>Diabrotica</taxon>
    </lineage>
</organism>
<feature type="region of interest" description="Disordered" evidence="1">
    <location>
        <begin position="195"/>
        <end position="219"/>
    </location>
</feature>
<feature type="compositionally biased region" description="Polar residues" evidence="1">
    <location>
        <begin position="246"/>
        <end position="258"/>
    </location>
</feature>
<feature type="region of interest" description="Disordered" evidence="1">
    <location>
        <begin position="533"/>
        <end position="576"/>
    </location>
</feature>
<sequence>MYIPPEESLKKKLSNLIVRASNDLEDANTNSEDENSSPDIIETSYDDANYFEVFKSLKRYMPVASRQASGGVRVWFGRSESITVEKSRNTNSPQDNGSSSMYIPPEESLKKKLSNLSVRASNDLEDANTNSADENSSPDIIETSYDDANYFEVFKSLKRYMPVASRQASRGVRVWFGRSESNLVIDETIINAPGSSTTLVSPPTPMPGTSSTISPLRHFDNSMDTSNTGTVIYNSGPCITVEKSRNTNSPQYNGSSSMYIPPEESLKKKLSNLSVRASNDLEDANTNSADENSSPDIIDSSYDDPDMKDANTNSEDENSSPDIIKTSYDDANYFEVFKSLKRYMPVASRQASGGVRVWFGRSESITVEKSRNTNSPQYNGSSSMYTPPEESLKKKLSNLSVRASNDLEDANTNSADENSSPDIIDSSYDDPDMKDANTNSEDENSSPDIIETSYDDANYFEVFKSLKRYMPVASRQASGGVRVWFGRSESITVEKSRNTNSPQYNGSSSMYIPPEESLKKKLSNLSVRASNDLEDANTNSADENSSPDIIDSSYDDSDIKDANTNSEDENSSPDIIETSYDDANYFEVFKSLKRYMPVASRQASGGVRVWFGRSESSLIWIMPVSFHYAHSLDFLTFPLETLLKIVQQGITWTHASR</sequence>
<feature type="region of interest" description="Disordered" evidence="1">
    <location>
        <begin position="405"/>
        <end position="452"/>
    </location>
</feature>
<dbReference type="GeneID" id="126889407"/>
<feature type="compositionally biased region" description="Acidic residues" evidence="1">
    <location>
        <begin position="23"/>
        <end position="36"/>
    </location>
</feature>
<feature type="region of interest" description="Disordered" evidence="1">
    <location>
        <begin position="368"/>
        <end position="393"/>
    </location>
</feature>
<feature type="region of interest" description="Disordered" evidence="1">
    <location>
        <begin position="240"/>
        <end position="261"/>
    </location>
</feature>
<evidence type="ECO:0008006" key="4">
    <source>
        <dbReference type="Google" id="ProtNLM"/>
    </source>
</evidence>
<dbReference type="RefSeq" id="XP_050513622.1">
    <property type="nucleotide sequence ID" value="XM_050657665.1"/>
</dbReference>
<feature type="compositionally biased region" description="Polar residues" evidence="1">
    <location>
        <begin position="372"/>
        <end position="385"/>
    </location>
</feature>
<feature type="region of interest" description="Disordered" evidence="1">
    <location>
        <begin position="85"/>
        <end position="104"/>
    </location>
</feature>
<keyword evidence="3" id="KW-1185">Reference proteome</keyword>
<accession>A0ABM5KTV8</accession>
<feature type="region of interest" description="Disordered" evidence="1">
    <location>
        <begin position="281"/>
        <end position="325"/>
    </location>
</feature>
<feature type="compositionally biased region" description="Polar residues" evidence="1">
    <location>
        <begin position="89"/>
        <end position="101"/>
    </location>
</feature>
<dbReference type="EnsemblMetazoa" id="XM_050657665.1">
    <property type="protein sequence ID" value="XP_050513622.1"/>
    <property type="gene ID" value="LOC126889407"/>
</dbReference>
<protein>
    <recommendedName>
        <fullName evidence="4">Dentin sialophosphoprotein-like</fullName>
    </recommendedName>
</protein>
<reference evidence="2" key="1">
    <citation type="submission" date="2025-05" db="UniProtKB">
        <authorList>
            <consortium name="EnsemblMetazoa"/>
        </authorList>
    </citation>
    <scope>IDENTIFICATION</scope>
</reference>
<evidence type="ECO:0000313" key="3">
    <source>
        <dbReference type="Proteomes" id="UP001652700"/>
    </source>
</evidence>
<dbReference type="Proteomes" id="UP001652700">
    <property type="component" value="Unplaced"/>
</dbReference>